<proteinExistence type="predicted"/>
<sequence>MVDSIFDVEIKGEVDLLKTQLKIKLNRYSHEQFSTKKEGFKSKYGTISNKVFVVQKKGYKHPMLILPMKNSKEVKLLIGYFKKDNVNYKIFESSDAKSTKGEQDIELEILNNLSVYFRFTSTNEKINQNISNRSSDCWRPLGQSGSNSCYMGMQDMCTGDIIFIDTCGKMEEDEEEWEWGDEDDPWEEDDYDDGPDENSDGDEWNWNDGGGDIDDFKVVNELTGKALCVYEKLKNSNSNLFKETIGKFIDDPKYDLILKNGNCSSGASACTNSQSIGSTGEVIITIDQLSGSILEDAALILHEGIHAEIARYVHRFQVGEDPNNRARLFQLYKFYKEAEVPEKHLDHPYMTLNYINPIASALRTLDGNRYPIDYYKSFAWDGLRKWDVSNLLGIEGPPKLDGYRNIVNSNTNLSCD</sequence>
<protein>
    <submittedName>
        <fullName evidence="2">Uncharacterized protein</fullName>
    </submittedName>
</protein>
<feature type="compositionally biased region" description="Acidic residues" evidence="1">
    <location>
        <begin position="173"/>
        <end position="205"/>
    </location>
</feature>
<organism evidence="2 3">
    <name type="scientific">Gelidibacter algens</name>
    <dbReference type="NCBI Taxonomy" id="49280"/>
    <lineage>
        <taxon>Bacteria</taxon>
        <taxon>Pseudomonadati</taxon>
        <taxon>Bacteroidota</taxon>
        <taxon>Flavobacteriia</taxon>
        <taxon>Flavobacteriales</taxon>
        <taxon>Flavobacteriaceae</taxon>
        <taxon>Gelidibacter</taxon>
    </lineage>
</organism>
<comment type="caution">
    <text evidence="2">The sequence shown here is derived from an EMBL/GenBank/DDBJ whole genome shotgun (WGS) entry which is preliminary data.</text>
</comment>
<dbReference type="RefSeq" id="WP_111625890.1">
    <property type="nucleotide sequence ID" value="NZ_QLLQ01000007.1"/>
</dbReference>
<accession>A0A327S1U3</accession>
<gene>
    <name evidence="2" type="ORF">LX77_02148</name>
</gene>
<evidence type="ECO:0000256" key="1">
    <source>
        <dbReference type="SAM" id="MobiDB-lite"/>
    </source>
</evidence>
<dbReference type="EMBL" id="QLLQ01000007">
    <property type="protein sequence ID" value="RAJ22989.1"/>
    <property type="molecule type" value="Genomic_DNA"/>
</dbReference>
<dbReference type="Proteomes" id="UP000248987">
    <property type="component" value="Unassembled WGS sequence"/>
</dbReference>
<feature type="region of interest" description="Disordered" evidence="1">
    <location>
        <begin position="173"/>
        <end position="207"/>
    </location>
</feature>
<reference evidence="2 3" key="1">
    <citation type="submission" date="2018-06" db="EMBL/GenBank/DDBJ databases">
        <title>Genomic Encyclopedia of Archaeal and Bacterial Type Strains, Phase II (KMG-II): from individual species to whole genera.</title>
        <authorList>
            <person name="Goeker M."/>
        </authorList>
    </citation>
    <scope>NUCLEOTIDE SEQUENCE [LARGE SCALE GENOMIC DNA]</scope>
    <source>
        <strain evidence="2 3">DSM 12408</strain>
    </source>
</reference>
<dbReference type="AlphaFoldDB" id="A0A327S1U3"/>
<name>A0A327S1U3_9FLAO</name>
<evidence type="ECO:0000313" key="2">
    <source>
        <dbReference type="EMBL" id="RAJ22989.1"/>
    </source>
</evidence>
<keyword evidence="3" id="KW-1185">Reference proteome</keyword>
<evidence type="ECO:0000313" key="3">
    <source>
        <dbReference type="Proteomes" id="UP000248987"/>
    </source>
</evidence>